<dbReference type="AlphaFoldDB" id="A0A1V4SZ69"/>
<evidence type="ECO:0000313" key="2">
    <source>
        <dbReference type="Proteomes" id="UP000191448"/>
    </source>
</evidence>
<evidence type="ECO:0008006" key="3">
    <source>
        <dbReference type="Google" id="ProtNLM"/>
    </source>
</evidence>
<dbReference type="SUPFAM" id="SSF55961">
    <property type="entry name" value="Bet v1-like"/>
    <property type="match status" value="1"/>
</dbReference>
<gene>
    <name evidence="1" type="ORF">CLTHE_05750</name>
</gene>
<dbReference type="InterPro" id="IPR021701">
    <property type="entry name" value="DUF3284"/>
</dbReference>
<dbReference type="Proteomes" id="UP000191448">
    <property type="component" value="Unassembled WGS sequence"/>
</dbReference>
<dbReference type="RefSeq" id="WP_080021918.1">
    <property type="nucleotide sequence ID" value="NZ_LTAY01000022.1"/>
</dbReference>
<name>A0A1V4SZ69_9CLOT</name>
<sequence>MGFINSTVVDYPVEEVFKVFIRTAKRDFPKFNEKDPIGSAVIKQVGTYSAKTGTLRIEITDYKLNEKYQITSVRDKMMYISTYSFEKDGEDRTKITLEETEETPGAFQIINTIIQKVLFKKTVRRRFGTFINGLESEIEKHREKVLKAQPKKVSENSEEEIAIEKESAQLENIEAK</sequence>
<protein>
    <recommendedName>
        <fullName evidence="3">DUF3284 domain-containing protein</fullName>
    </recommendedName>
</protein>
<dbReference type="EMBL" id="LTAY01000022">
    <property type="protein sequence ID" value="OPX49600.1"/>
    <property type="molecule type" value="Genomic_DNA"/>
</dbReference>
<comment type="caution">
    <text evidence="1">The sequence shown here is derived from an EMBL/GenBank/DDBJ whole genome shotgun (WGS) entry which is preliminary data.</text>
</comment>
<dbReference type="Gene3D" id="3.30.530.20">
    <property type="match status" value="1"/>
</dbReference>
<dbReference type="CDD" id="cd07812">
    <property type="entry name" value="SRPBCC"/>
    <property type="match status" value="1"/>
</dbReference>
<accession>A0A1V4SZ69</accession>
<proteinExistence type="predicted"/>
<dbReference type="Pfam" id="PF11687">
    <property type="entry name" value="DUF3284"/>
    <property type="match status" value="1"/>
</dbReference>
<reference evidence="1 2" key="1">
    <citation type="submission" date="2016-02" db="EMBL/GenBank/DDBJ databases">
        <title>Genome sequence of Clostridium thermobutyricum DSM 4928.</title>
        <authorList>
            <person name="Poehlein A."/>
            <person name="Daniel R."/>
        </authorList>
    </citation>
    <scope>NUCLEOTIDE SEQUENCE [LARGE SCALE GENOMIC DNA]</scope>
    <source>
        <strain evidence="1 2">DSM 4928</strain>
    </source>
</reference>
<dbReference type="OrthoDB" id="1911736at2"/>
<evidence type="ECO:0000313" key="1">
    <source>
        <dbReference type="EMBL" id="OPX49600.1"/>
    </source>
</evidence>
<organism evidence="1 2">
    <name type="scientific">Clostridium thermobutyricum DSM 4928</name>
    <dbReference type="NCBI Taxonomy" id="1121339"/>
    <lineage>
        <taxon>Bacteria</taxon>
        <taxon>Bacillati</taxon>
        <taxon>Bacillota</taxon>
        <taxon>Clostridia</taxon>
        <taxon>Eubacteriales</taxon>
        <taxon>Clostridiaceae</taxon>
        <taxon>Clostridium</taxon>
    </lineage>
</organism>
<dbReference type="InterPro" id="IPR023393">
    <property type="entry name" value="START-like_dom_sf"/>
</dbReference>